<accession>A0A9W8TYI9</accession>
<dbReference type="AlphaFoldDB" id="A0A9W8TYI9"/>
<feature type="region of interest" description="Disordered" evidence="1">
    <location>
        <begin position="283"/>
        <end position="332"/>
    </location>
</feature>
<evidence type="ECO:0000256" key="1">
    <source>
        <dbReference type="SAM" id="MobiDB-lite"/>
    </source>
</evidence>
<feature type="transmembrane region" description="Helical" evidence="2">
    <location>
        <begin position="169"/>
        <end position="190"/>
    </location>
</feature>
<feature type="compositionally biased region" description="Polar residues" evidence="1">
    <location>
        <begin position="287"/>
        <end position="299"/>
    </location>
</feature>
<feature type="transmembrane region" description="Helical" evidence="2">
    <location>
        <begin position="240"/>
        <end position="262"/>
    </location>
</feature>
<reference evidence="3 4" key="1">
    <citation type="journal article" date="2023" name="Proc. Natl. Acad. Sci. U.S.A.">
        <title>A global phylogenomic analysis of the shiitake genus Lentinula.</title>
        <authorList>
            <person name="Sierra-Patev S."/>
            <person name="Min B."/>
            <person name="Naranjo-Ortiz M."/>
            <person name="Looney B."/>
            <person name="Konkel Z."/>
            <person name="Slot J.C."/>
            <person name="Sakamoto Y."/>
            <person name="Steenwyk J.L."/>
            <person name="Rokas A."/>
            <person name="Carro J."/>
            <person name="Camarero S."/>
            <person name="Ferreira P."/>
            <person name="Molpeceres G."/>
            <person name="Ruiz-Duenas F.J."/>
            <person name="Serrano A."/>
            <person name="Henrissat B."/>
            <person name="Drula E."/>
            <person name="Hughes K.W."/>
            <person name="Mata J.L."/>
            <person name="Ishikawa N.K."/>
            <person name="Vargas-Isla R."/>
            <person name="Ushijima S."/>
            <person name="Smith C.A."/>
            <person name="Donoghue J."/>
            <person name="Ahrendt S."/>
            <person name="Andreopoulos W."/>
            <person name="He G."/>
            <person name="LaButti K."/>
            <person name="Lipzen A."/>
            <person name="Ng V."/>
            <person name="Riley R."/>
            <person name="Sandor L."/>
            <person name="Barry K."/>
            <person name="Martinez A.T."/>
            <person name="Xiao Y."/>
            <person name="Gibbons J.G."/>
            <person name="Terashima K."/>
            <person name="Grigoriev I.V."/>
            <person name="Hibbett D."/>
        </authorList>
    </citation>
    <scope>NUCLEOTIDE SEQUENCE [LARGE SCALE GENOMIC DNA]</scope>
    <source>
        <strain evidence="3 4">TFB7810</strain>
    </source>
</reference>
<feature type="transmembrane region" description="Helical" evidence="2">
    <location>
        <begin position="210"/>
        <end position="234"/>
    </location>
</feature>
<feature type="transmembrane region" description="Helical" evidence="2">
    <location>
        <begin position="95"/>
        <end position="116"/>
    </location>
</feature>
<name>A0A9W8TYI9_9AGAR</name>
<evidence type="ECO:0000313" key="3">
    <source>
        <dbReference type="EMBL" id="KAJ3745259.1"/>
    </source>
</evidence>
<keyword evidence="2" id="KW-0812">Transmembrane</keyword>
<evidence type="ECO:0000313" key="4">
    <source>
        <dbReference type="Proteomes" id="UP001142393"/>
    </source>
</evidence>
<organism evidence="3 4">
    <name type="scientific">Lentinula detonsa</name>
    <dbReference type="NCBI Taxonomy" id="2804962"/>
    <lineage>
        <taxon>Eukaryota</taxon>
        <taxon>Fungi</taxon>
        <taxon>Dikarya</taxon>
        <taxon>Basidiomycota</taxon>
        <taxon>Agaricomycotina</taxon>
        <taxon>Agaricomycetes</taxon>
        <taxon>Agaricomycetidae</taxon>
        <taxon>Agaricales</taxon>
        <taxon>Marasmiineae</taxon>
        <taxon>Omphalotaceae</taxon>
        <taxon>Lentinula</taxon>
    </lineage>
</organism>
<protein>
    <submittedName>
        <fullName evidence="3">Uncharacterized protein</fullName>
    </submittedName>
</protein>
<sequence>MFLITALLIGTLLETLTYGSYVLLCIKHFQILAARRNKIPPKPFCFLVIVSFGFFVITTVTVVSDLTFMSNIFTNYPNSTINLSGYARKDGINEFSQILSIMLSDLFLLYRCYVLYSTQLRLVAFPFITFAAEVGFGIWAMVSFKGIDIKEVDPWSNRPLERLSLGETIFGFDAFATNILCTSLIVFRLWRTHHELVQFDVQTSRSSGTLFRIGFVILNSAAIYIVWMIAVFSTSVTSSLVYQIITPSFSCITALIFSSIIVRAPASTPTTVTEMTTISFSHPPVPSTASDSVSGSNTRKLVFAQRSRDESDTSLSSRQGPQEQRDSSQEMV</sequence>
<proteinExistence type="predicted"/>
<feature type="transmembrane region" description="Helical" evidence="2">
    <location>
        <begin position="6"/>
        <end position="24"/>
    </location>
</feature>
<feature type="compositionally biased region" description="Basic and acidic residues" evidence="1">
    <location>
        <begin position="323"/>
        <end position="332"/>
    </location>
</feature>
<keyword evidence="2" id="KW-1133">Transmembrane helix</keyword>
<feature type="compositionally biased region" description="Polar residues" evidence="1">
    <location>
        <begin position="313"/>
        <end position="322"/>
    </location>
</feature>
<comment type="caution">
    <text evidence="3">The sequence shown here is derived from an EMBL/GenBank/DDBJ whole genome shotgun (WGS) entry which is preliminary data.</text>
</comment>
<gene>
    <name evidence="3" type="ORF">DFH05DRAFT_997131</name>
</gene>
<feature type="transmembrane region" description="Helical" evidence="2">
    <location>
        <begin position="123"/>
        <end position="142"/>
    </location>
</feature>
<feature type="transmembrane region" description="Helical" evidence="2">
    <location>
        <begin position="44"/>
        <end position="63"/>
    </location>
</feature>
<evidence type="ECO:0000256" key="2">
    <source>
        <dbReference type="SAM" id="Phobius"/>
    </source>
</evidence>
<dbReference type="EMBL" id="JANVFU010000005">
    <property type="protein sequence ID" value="KAJ3745259.1"/>
    <property type="molecule type" value="Genomic_DNA"/>
</dbReference>
<dbReference type="Proteomes" id="UP001142393">
    <property type="component" value="Unassembled WGS sequence"/>
</dbReference>
<keyword evidence="4" id="KW-1185">Reference proteome</keyword>
<keyword evidence="2" id="KW-0472">Membrane</keyword>